<feature type="transmembrane region" description="Helical" evidence="2">
    <location>
        <begin position="45"/>
        <end position="64"/>
    </location>
</feature>
<organism evidence="4 5">
    <name type="scientific">Kwoniella shandongensis</name>
    <dbReference type="NCBI Taxonomy" id="1734106"/>
    <lineage>
        <taxon>Eukaryota</taxon>
        <taxon>Fungi</taxon>
        <taxon>Dikarya</taxon>
        <taxon>Basidiomycota</taxon>
        <taxon>Agaricomycotina</taxon>
        <taxon>Tremellomycetes</taxon>
        <taxon>Tremellales</taxon>
        <taxon>Cryptococcaceae</taxon>
        <taxon>Kwoniella</taxon>
    </lineage>
</organism>
<dbReference type="PANTHER" id="PTHR38048:SF1">
    <property type="entry name" value="HEMERYTHRIN-LIKE DOMAIN-CONTAINING PROTEIN"/>
    <property type="match status" value="1"/>
</dbReference>
<dbReference type="InterPro" id="IPR053206">
    <property type="entry name" value="Dimeric_xanthone_biosynth"/>
</dbReference>
<keyword evidence="5" id="KW-1185">Reference proteome</keyword>
<evidence type="ECO:0000313" key="5">
    <source>
        <dbReference type="Proteomes" id="UP000322225"/>
    </source>
</evidence>
<keyword evidence="2" id="KW-0812">Transmembrane</keyword>
<keyword evidence="2" id="KW-0472">Membrane</keyword>
<reference evidence="4" key="1">
    <citation type="submission" date="2017-08" db="EMBL/GenBank/DDBJ databases">
        <authorList>
            <person name="Cuomo C."/>
            <person name="Billmyre B."/>
            <person name="Heitman J."/>
        </authorList>
    </citation>
    <scope>NUCLEOTIDE SEQUENCE</scope>
    <source>
        <strain evidence="4">CBS 12478</strain>
    </source>
</reference>
<reference evidence="4" key="2">
    <citation type="submission" date="2024-01" db="EMBL/GenBank/DDBJ databases">
        <title>Comparative genomics of Cryptococcus and Kwoniella reveals pathogenesis evolution and contrasting modes of karyotype evolution via chromosome fusion or intercentromeric recombination.</title>
        <authorList>
            <person name="Coelho M.A."/>
            <person name="David-Palma M."/>
            <person name="Shea T."/>
            <person name="Bowers K."/>
            <person name="McGinley-Smith S."/>
            <person name="Mohammad A.W."/>
            <person name="Gnirke A."/>
            <person name="Yurkov A.M."/>
            <person name="Nowrousian M."/>
            <person name="Sun S."/>
            <person name="Cuomo C.A."/>
            <person name="Heitman J."/>
        </authorList>
    </citation>
    <scope>NUCLEOTIDE SEQUENCE</scope>
    <source>
        <strain evidence="4">CBS 12478</strain>
    </source>
</reference>
<dbReference type="GeneID" id="43589804"/>
<dbReference type="KEGG" id="ksn:43589804"/>
<evidence type="ECO:0000256" key="2">
    <source>
        <dbReference type="SAM" id="Phobius"/>
    </source>
</evidence>
<proteinExistence type="predicted"/>
<keyword evidence="2" id="KW-1133">Transmembrane helix</keyword>
<dbReference type="Pfam" id="PF01814">
    <property type="entry name" value="Hemerythrin"/>
    <property type="match status" value="1"/>
</dbReference>
<gene>
    <name evidence="4" type="ORF">CI109_103426</name>
</gene>
<dbReference type="InterPro" id="IPR012312">
    <property type="entry name" value="Hemerythrin-like"/>
</dbReference>
<dbReference type="PANTHER" id="PTHR38048">
    <property type="entry name" value="EXPRESSED PROTEIN"/>
    <property type="match status" value="1"/>
</dbReference>
<accession>A0AAJ8LLL0</accession>
<evidence type="ECO:0000256" key="1">
    <source>
        <dbReference type="SAM" id="MobiDB-lite"/>
    </source>
</evidence>
<dbReference type="EMBL" id="CP144056">
    <property type="protein sequence ID" value="WWD18969.1"/>
    <property type="molecule type" value="Genomic_DNA"/>
</dbReference>
<name>A0AAJ8LLL0_9TREE</name>
<dbReference type="CDD" id="cd12108">
    <property type="entry name" value="Hr-like"/>
    <property type="match status" value="1"/>
</dbReference>
<evidence type="ECO:0000313" key="4">
    <source>
        <dbReference type="EMBL" id="WWD18969.1"/>
    </source>
</evidence>
<feature type="domain" description="Hemerythrin-like" evidence="3">
    <location>
        <begin position="136"/>
        <end position="268"/>
    </location>
</feature>
<dbReference type="Gene3D" id="1.20.120.520">
    <property type="entry name" value="nmb1532 protein domain like"/>
    <property type="match status" value="1"/>
</dbReference>
<sequence>MACSGKVSGSHVPVRFRRRLDQLCMPSTTTERLDLKKNSKPESTVRFLIAGLSLIFAAFAIFALRSSLPATTSVRAVVNYFRPSVSVATASLASTASSATRSVHTPPTTTTTSSTGSTPFEMASSSKDFREWNRLADHMDMFHNHFRYEFNRVYTLADGGFHKEGMTLPRFLREAQQLSQHLDMHHRIEETYIFPVLAKKMPQFKQGGRESGEHLKKHKKIHDGIDKYDKYLKEGLANPSKYDAAELRAILDGFREVLFSHLDEEVKDLGAESMKAAGWTLDEIRRVPM</sequence>
<dbReference type="AlphaFoldDB" id="A0AAJ8LLL0"/>
<dbReference type="Proteomes" id="UP000322225">
    <property type="component" value="Chromosome 6"/>
</dbReference>
<protein>
    <recommendedName>
        <fullName evidence="3">Hemerythrin-like domain-containing protein</fullName>
    </recommendedName>
</protein>
<feature type="compositionally biased region" description="Low complexity" evidence="1">
    <location>
        <begin position="96"/>
        <end position="119"/>
    </location>
</feature>
<evidence type="ECO:0000259" key="3">
    <source>
        <dbReference type="Pfam" id="PF01814"/>
    </source>
</evidence>
<feature type="region of interest" description="Disordered" evidence="1">
    <location>
        <begin position="96"/>
        <end position="122"/>
    </location>
</feature>
<dbReference type="RefSeq" id="XP_031860142.2">
    <property type="nucleotide sequence ID" value="XM_032005653.2"/>
</dbReference>